<dbReference type="PANTHER" id="PTHR30250">
    <property type="entry name" value="PST FAMILY PREDICTED COLANIC ACID TRANSPORTER"/>
    <property type="match status" value="1"/>
</dbReference>
<feature type="transmembrane region" description="Helical" evidence="6">
    <location>
        <begin position="336"/>
        <end position="359"/>
    </location>
</feature>
<evidence type="ECO:0000256" key="3">
    <source>
        <dbReference type="ARBA" id="ARBA00022692"/>
    </source>
</evidence>
<feature type="transmembrane region" description="Helical" evidence="6">
    <location>
        <begin position="304"/>
        <end position="330"/>
    </location>
</feature>
<dbReference type="Pfam" id="PF01943">
    <property type="entry name" value="Polysacc_synt"/>
    <property type="match status" value="1"/>
</dbReference>
<keyword evidence="5 6" id="KW-0472">Membrane</keyword>
<proteinExistence type="predicted"/>
<evidence type="ECO:0000256" key="2">
    <source>
        <dbReference type="ARBA" id="ARBA00022475"/>
    </source>
</evidence>
<name>A0A1F6M7W8_9BACT</name>
<reference evidence="7 8" key="1">
    <citation type="journal article" date="2016" name="Nat. Commun.">
        <title>Thousands of microbial genomes shed light on interconnected biogeochemical processes in an aquifer system.</title>
        <authorList>
            <person name="Anantharaman K."/>
            <person name="Brown C.T."/>
            <person name="Hug L.A."/>
            <person name="Sharon I."/>
            <person name="Castelle C.J."/>
            <person name="Probst A.J."/>
            <person name="Thomas B.C."/>
            <person name="Singh A."/>
            <person name="Wilkins M.J."/>
            <person name="Karaoz U."/>
            <person name="Brodie E.L."/>
            <person name="Williams K.H."/>
            <person name="Hubbard S.S."/>
            <person name="Banfield J.F."/>
        </authorList>
    </citation>
    <scope>NUCLEOTIDE SEQUENCE [LARGE SCALE GENOMIC DNA]</scope>
</reference>
<evidence type="ECO:0000313" key="8">
    <source>
        <dbReference type="Proteomes" id="UP000176532"/>
    </source>
</evidence>
<keyword evidence="2" id="KW-1003">Cell membrane</keyword>
<keyword evidence="4 6" id="KW-1133">Transmembrane helix</keyword>
<dbReference type="STRING" id="1798682.A3C15_01585"/>
<gene>
    <name evidence="7" type="ORF">A3C15_01585</name>
</gene>
<feature type="transmembrane region" description="Helical" evidence="6">
    <location>
        <begin position="131"/>
        <end position="154"/>
    </location>
</feature>
<comment type="subcellular location">
    <subcellularLocation>
        <location evidence="1">Cell membrane</location>
        <topology evidence="1">Multi-pass membrane protein</topology>
    </subcellularLocation>
</comment>
<accession>A0A1F6M7W8</accession>
<dbReference type="PANTHER" id="PTHR30250:SF11">
    <property type="entry name" value="O-ANTIGEN TRANSPORTER-RELATED"/>
    <property type="match status" value="1"/>
</dbReference>
<evidence type="ECO:0000256" key="1">
    <source>
        <dbReference type="ARBA" id="ARBA00004651"/>
    </source>
</evidence>
<keyword evidence="3 6" id="KW-0812">Transmembrane</keyword>
<feature type="transmembrane region" description="Helical" evidence="6">
    <location>
        <begin position="68"/>
        <end position="94"/>
    </location>
</feature>
<evidence type="ECO:0008006" key="9">
    <source>
        <dbReference type="Google" id="ProtNLM"/>
    </source>
</evidence>
<dbReference type="EMBL" id="MFQD01000037">
    <property type="protein sequence ID" value="OGH67716.1"/>
    <property type="molecule type" value="Genomic_DNA"/>
</dbReference>
<feature type="transmembrane region" description="Helical" evidence="6">
    <location>
        <begin position="371"/>
        <end position="393"/>
    </location>
</feature>
<dbReference type="InterPro" id="IPR002797">
    <property type="entry name" value="Polysacc_synth"/>
</dbReference>
<feature type="transmembrane region" description="Helical" evidence="6">
    <location>
        <begin position="106"/>
        <end position="125"/>
    </location>
</feature>
<feature type="transmembrane region" description="Helical" evidence="6">
    <location>
        <begin position="166"/>
        <end position="186"/>
    </location>
</feature>
<feature type="transmembrane region" description="Helical" evidence="6">
    <location>
        <begin position="192"/>
        <end position="210"/>
    </location>
</feature>
<dbReference type="GO" id="GO:0005886">
    <property type="term" value="C:plasma membrane"/>
    <property type="evidence" value="ECO:0007669"/>
    <property type="project" value="UniProtKB-SubCell"/>
</dbReference>
<sequence length="433" mass="48939">MIAKLKQLVRNALARLEHLIHLDTAYILKGSFWLTIGQIAATGTGFLVATAFANFVPQEVYGNYKYTLSMVSILSIFTLPGLNIAVASAVAKGAEGSYLRSVQKKIHWGFLGSVVSFGVAAYYYFVESHSGLALAFVITGVFLPFMDSVGLYNTFLQSKKLFRESIVYFVTSQLLATLCIILAIIFTKRLNIILLTYFAVWTAVRIFCFLKTLKKFPPNAVTDPATDSFGTHLTITALFSNLTTYLDSLLLFHYLGPIQVAVYNIAVSPPEQIKGLSKNIPSLVLPKLSLRSIPEINTVLAKRLWWLFLIGLFSSVIYFFIAPPLFAIFFRTYHESLWYSQLFAFSLMLRLPLTFLTTTVQSKLTEQRKRWLYFGVIPQIVLVISLFSFTYLYGISGTILSRYIYFAIGLVVTIMQWRFLTKQHDEQNSCSLK</sequence>
<dbReference type="InterPro" id="IPR050833">
    <property type="entry name" value="Poly_Biosynth_Transport"/>
</dbReference>
<comment type="caution">
    <text evidence="7">The sequence shown here is derived from an EMBL/GenBank/DDBJ whole genome shotgun (WGS) entry which is preliminary data.</text>
</comment>
<evidence type="ECO:0000256" key="5">
    <source>
        <dbReference type="ARBA" id="ARBA00023136"/>
    </source>
</evidence>
<dbReference type="AlphaFoldDB" id="A0A1F6M7W8"/>
<protein>
    <recommendedName>
        <fullName evidence="9">Polysaccharide biosynthesis protein C-terminal domain-containing protein</fullName>
    </recommendedName>
</protein>
<organism evidence="7 8">
    <name type="scientific">Candidatus Magasanikbacteria bacterium RIFCSPHIGHO2_02_FULL_50_9b</name>
    <dbReference type="NCBI Taxonomy" id="1798682"/>
    <lineage>
        <taxon>Bacteria</taxon>
        <taxon>Candidatus Magasanikiibacteriota</taxon>
    </lineage>
</organism>
<feature type="transmembrane region" description="Helical" evidence="6">
    <location>
        <begin position="399"/>
        <end position="420"/>
    </location>
</feature>
<evidence type="ECO:0000256" key="4">
    <source>
        <dbReference type="ARBA" id="ARBA00022989"/>
    </source>
</evidence>
<evidence type="ECO:0000313" key="7">
    <source>
        <dbReference type="EMBL" id="OGH67716.1"/>
    </source>
</evidence>
<evidence type="ECO:0000256" key="6">
    <source>
        <dbReference type="SAM" id="Phobius"/>
    </source>
</evidence>
<feature type="transmembrane region" description="Helical" evidence="6">
    <location>
        <begin position="32"/>
        <end position="56"/>
    </location>
</feature>
<dbReference type="Proteomes" id="UP000176532">
    <property type="component" value="Unassembled WGS sequence"/>
</dbReference>